<name>A0A4R9LK92_9LEPT</name>
<dbReference type="Proteomes" id="UP000298264">
    <property type="component" value="Unassembled WGS sequence"/>
</dbReference>
<organism evidence="1 2">
    <name type="scientific">Leptospira ilyithenensis</name>
    <dbReference type="NCBI Taxonomy" id="2484901"/>
    <lineage>
        <taxon>Bacteria</taxon>
        <taxon>Pseudomonadati</taxon>
        <taxon>Spirochaetota</taxon>
        <taxon>Spirochaetia</taxon>
        <taxon>Leptospirales</taxon>
        <taxon>Leptospiraceae</taxon>
        <taxon>Leptospira</taxon>
    </lineage>
</organism>
<dbReference type="RefSeq" id="WP_167884449.1">
    <property type="nucleotide sequence ID" value="NZ_RQHV01000061.1"/>
</dbReference>
<reference evidence="1" key="1">
    <citation type="journal article" date="2019" name="PLoS Negl. Trop. Dis.">
        <title>Revisiting the worldwide diversity of Leptospira species in the environment.</title>
        <authorList>
            <person name="Vincent A.T."/>
            <person name="Schiettekatte O."/>
            <person name="Bourhy P."/>
            <person name="Veyrier F.J."/>
            <person name="Picardeau M."/>
        </authorList>
    </citation>
    <scope>NUCLEOTIDE SEQUENCE [LARGE SCALE GENOMIC DNA]</scope>
    <source>
        <strain evidence="1">201400974</strain>
    </source>
</reference>
<protein>
    <submittedName>
        <fullName evidence="1">Uncharacterized protein</fullName>
    </submittedName>
</protein>
<sequence length="201" mass="23454">MNQYTYTSENRIESPHKYMYTPYQGRDFLGYYFEDRKNFIRKTEVSDYDILEKTIYDNVLKTFSLFENNDTNTTVLNLGNIISRSILSGKFSEEDSTLLSSYIRKFEVTKKLYQNYDLGFKAPIGQFDVATNYIFLSIAANLFFKLYRNFKMLNVALKVGDLVVSIDSSLTESEKNDLAIPAISMEMNHISLLLNEKEIKY</sequence>
<evidence type="ECO:0000313" key="1">
    <source>
        <dbReference type="EMBL" id="TGN08006.1"/>
    </source>
</evidence>
<gene>
    <name evidence="1" type="ORF">EHS11_13795</name>
</gene>
<keyword evidence="2" id="KW-1185">Reference proteome</keyword>
<dbReference type="EMBL" id="RQHV01000061">
    <property type="protein sequence ID" value="TGN08006.1"/>
    <property type="molecule type" value="Genomic_DNA"/>
</dbReference>
<proteinExistence type="predicted"/>
<accession>A0A4R9LK92</accession>
<comment type="caution">
    <text evidence="1">The sequence shown here is derived from an EMBL/GenBank/DDBJ whole genome shotgun (WGS) entry which is preliminary data.</text>
</comment>
<dbReference type="AlphaFoldDB" id="A0A4R9LK92"/>
<evidence type="ECO:0000313" key="2">
    <source>
        <dbReference type="Proteomes" id="UP000298264"/>
    </source>
</evidence>